<protein>
    <submittedName>
        <fullName evidence="1">Uncharacterized protein</fullName>
    </submittedName>
</protein>
<name>A0A2P2QBV3_RHIMU</name>
<dbReference type="AlphaFoldDB" id="A0A2P2QBV3"/>
<dbReference type="EMBL" id="GGEC01083949">
    <property type="protein sequence ID" value="MBX64433.1"/>
    <property type="molecule type" value="Transcribed_RNA"/>
</dbReference>
<accession>A0A2P2QBV3</accession>
<evidence type="ECO:0000313" key="1">
    <source>
        <dbReference type="EMBL" id="MBX64433.1"/>
    </source>
</evidence>
<proteinExistence type="predicted"/>
<sequence>MHNLCMYVCRILEENK</sequence>
<organism evidence="1">
    <name type="scientific">Rhizophora mucronata</name>
    <name type="common">Asiatic mangrove</name>
    <dbReference type="NCBI Taxonomy" id="61149"/>
    <lineage>
        <taxon>Eukaryota</taxon>
        <taxon>Viridiplantae</taxon>
        <taxon>Streptophyta</taxon>
        <taxon>Embryophyta</taxon>
        <taxon>Tracheophyta</taxon>
        <taxon>Spermatophyta</taxon>
        <taxon>Magnoliopsida</taxon>
        <taxon>eudicotyledons</taxon>
        <taxon>Gunneridae</taxon>
        <taxon>Pentapetalae</taxon>
        <taxon>rosids</taxon>
        <taxon>fabids</taxon>
        <taxon>Malpighiales</taxon>
        <taxon>Rhizophoraceae</taxon>
        <taxon>Rhizophora</taxon>
    </lineage>
</organism>
<reference evidence="1" key="1">
    <citation type="submission" date="2018-02" db="EMBL/GenBank/DDBJ databases">
        <title>Rhizophora mucronata_Transcriptome.</title>
        <authorList>
            <person name="Meera S.P."/>
            <person name="Sreeshan A."/>
            <person name="Augustine A."/>
        </authorList>
    </citation>
    <scope>NUCLEOTIDE SEQUENCE</scope>
    <source>
        <tissue evidence="1">Leaf</tissue>
    </source>
</reference>